<keyword evidence="2" id="KW-0812">Transmembrane</keyword>
<sequence length="99" mass="10860">MGIGGSIFLLALGAILAFAVNADISGLDINVVGYVLMLAGLIGLVITLWYWNSRRRPAVVQRQQPVVTDDPAYHRDGEVVQEYRETTRRQPPPPPPYGA</sequence>
<proteinExistence type="predicted"/>
<feature type="compositionally biased region" description="Pro residues" evidence="1">
    <location>
        <begin position="90"/>
        <end position="99"/>
    </location>
</feature>
<comment type="caution">
    <text evidence="4">The sequence shown here is derived from an EMBL/GenBank/DDBJ whole genome shotgun (WGS) entry which is preliminary data.</text>
</comment>
<feature type="compositionally biased region" description="Basic and acidic residues" evidence="1">
    <location>
        <begin position="71"/>
        <end position="88"/>
    </location>
</feature>
<keyword evidence="2" id="KW-1133">Transmembrane helix</keyword>
<evidence type="ECO:0000259" key="3">
    <source>
        <dbReference type="Pfam" id="PF20059"/>
    </source>
</evidence>
<reference evidence="4" key="1">
    <citation type="submission" date="2021-01" db="EMBL/GenBank/DDBJ databases">
        <title>Whole genome shotgun sequence of Actinoplanes nipponensis NBRC 14063.</title>
        <authorList>
            <person name="Komaki H."/>
            <person name="Tamura T."/>
        </authorList>
    </citation>
    <scope>NUCLEOTIDE SEQUENCE</scope>
    <source>
        <strain evidence="4">NBRC 14063</strain>
    </source>
</reference>
<gene>
    <name evidence="4" type="ORF">Ani05nite_71160</name>
</gene>
<dbReference type="InterPro" id="IPR045597">
    <property type="entry name" value="DUF6458"/>
</dbReference>
<evidence type="ECO:0000256" key="1">
    <source>
        <dbReference type="SAM" id="MobiDB-lite"/>
    </source>
</evidence>
<protein>
    <recommendedName>
        <fullName evidence="3">DUF6458 domain-containing protein</fullName>
    </recommendedName>
</protein>
<organism evidence="4 5">
    <name type="scientific">Actinoplanes nipponensis</name>
    <dbReference type="NCBI Taxonomy" id="135950"/>
    <lineage>
        <taxon>Bacteria</taxon>
        <taxon>Bacillati</taxon>
        <taxon>Actinomycetota</taxon>
        <taxon>Actinomycetes</taxon>
        <taxon>Micromonosporales</taxon>
        <taxon>Micromonosporaceae</taxon>
        <taxon>Actinoplanes</taxon>
    </lineage>
</organism>
<evidence type="ECO:0000313" key="5">
    <source>
        <dbReference type="Proteomes" id="UP000647172"/>
    </source>
</evidence>
<keyword evidence="2" id="KW-0472">Membrane</keyword>
<keyword evidence="5" id="KW-1185">Reference proteome</keyword>
<evidence type="ECO:0000256" key="2">
    <source>
        <dbReference type="SAM" id="Phobius"/>
    </source>
</evidence>
<feature type="domain" description="DUF6458" evidence="3">
    <location>
        <begin position="1"/>
        <end position="61"/>
    </location>
</feature>
<dbReference type="Proteomes" id="UP000647172">
    <property type="component" value="Unassembled WGS sequence"/>
</dbReference>
<name>A0A919JQE7_9ACTN</name>
<accession>A0A919JQE7</accession>
<evidence type="ECO:0000313" key="4">
    <source>
        <dbReference type="EMBL" id="GIE53582.1"/>
    </source>
</evidence>
<dbReference type="EMBL" id="BOMQ01000086">
    <property type="protein sequence ID" value="GIE53582.1"/>
    <property type="molecule type" value="Genomic_DNA"/>
</dbReference>
<dbReference type="Pfam" id="PF20059">
    <property type="entry name" value="DUF6458"/>
    <property type="match status" value="1"/>
</dbReference>
<dbReference type="RefSeq" id="WP_203775741.1">
    <property type="nucleotide sequence ID" value="NZ_BAAAYJ010000071.1"/>
</dbReference>
<feature type="transmembrane region" description="Helical" evidence="2">
    <location>
        <begin position="32"/>
        <end position="52"/>
    </location>
</feature>
<feature type="region of interest" description="Disordered" evidence="1">
    <location>
        <begin position="67"/>
        <end position="99"/>
    </location>
</feature>
<dbReference type="AlphaFoldDB" id="A0A919JQE7"/>